<sequence length="125" mass="13864">MFRLVFEFLFSIFLCYSIIIASIEGARQQKDKPGVNEANERRNNLQSFPGSCPSSPSSSGSLERTHVPCAGEAQFPRDILYSSDSEASPTVQCKKCDLKVIPEGTAVIVRCFECYDIPPPLNKKN</sequence>
<proteinExistence type="predicted"/>
<accession>A0A8K0D3L1</accession>
<keyword evidence="2" id="KW-1133">Transmembrane helix</keyword>
<evidence type="ECO:0000313" key="4">
    <source>
        <dbReference type="Proteomes" id="UP000801492"/>
    </source>
</evidence>
<name>A0A8K0D3L1_IGNLU</name>
<keyword evidence="2" id="KW-0812">Transmembrane</keyword>
<feature type="compositionally biased region" description="Low complexity" evidence="1">
    <location>
        <begin position="47"/>
        <end position="61"/>
    </location>
</feature>
<keyword evidence="4" id="KW-1185">Reference proteome</keyword>
<dbReference type="Proteomes" id="UP000801492">
    <property type="component" value="Unassembled WGS sequence"/>
</dbReference>
<feature type="compositionally biased region" description="Basic and acidic residues" evidence="1">
    <location>
        <begin position="27"/>
        <end position="43"/>
    </location>
</feature>
<organism evidence="3 4">
    <name type="scientific">Ignelater luminosus</name>
    <name type="common">Cucubano</name>
    <name type="synonym">Pyrophorus luminosus</name>
    <dbReference type="NCBI Taxonomy" id="2038154"/>
    <lineage>
        <taxon>Eukaryota</taxon>
        <taxon>Metazoa</taxon>
        <taxon>Ecdysozoa</taxon>
        <taxon>Arthropoda</taxon>
        <taxon>Hexapoda</taxon>
        <taxon>Insecta</taxon>
        <taxon>Pterygota</taxon>
        <taxon>Neoptera</taxon>
        <taxon>Endopterygota</taxon>
        <taxon>Coleoptera</taxon>
        <taxon>Polyphaga</taxon>
        <taxon>Elateriformia</taxon>
        <taxon>Elateroidea</taxon>
        <taxon>Elateridae</taxon>
        <taxon>Agrypninae</taxon>
        <taxon>Pyrophorini</taxon>
        <taxon>Ignelater</taxon>
    </lineage>
</organism>
<keyword evidence="2" id="KW-0472">Membrane</keyword>
<dbReference type="AlphaFoldDB" id="A0A8K0D3L1"/>
<feature type="region of interest" description="Disordered" evidence="1">
    <location>
        <begin position="27"/>
        <end position="65"/>
    </location>
</feature>
<feature type="transmembrane region" description="Helical" evidence="2">
    <location>
        <begin position="6"/>
        <end position="23"/>
    </location>
</feature>
<reference evidence="3" key="1">
    <citation type="submission" date="2019-08" db="EMBL/GenBank/DDBJ databases">
        <title>The genome of the North American firefly Photinus pyralis.</title>
        <authorList>
            <consortium name="Photinus pyralis genome working group"/>
            <person name="Fallon T.R."/>
            <person name="Sander Lower S.E."/>
            <person name="Weng J.-K."/>
        </authorList>
    </citation>
    <scope>NUCLEOTIDE SEQUENCE</scope>
    <source>
        <strain evidence="3">TRF0915ILg1</strain>
        <tissue evidence="3">Whole body</tissue>
    </source>
</reference>
<comment type="caution">
    <text evidence="3">The sequence shown here is derived from an EMBL/GenBank/DDBJ whole genome shotgun (WGS) entry which is preliminary data.</text>
</comment>
<dbReference type="EMBL" id="VTPC01004305">
    <property type="protein sequence ID" value="KAF2897319.1"/>
    <property type="molecule type" value="Genomic_DNA"/>
</dbReference>
<evidence type="ECO:0000256" key="1">
    <source>
        <dbReference type="SAM" id="MobiDB-lite"/>
    </source>
</evidence>
<gene>
    <name evidence="3" type="ORF">ILUMI_08857</name>
</gene>
<protein>
    <submittedName>
        <fullName evidence="3">Uncharacterized protein</fullName>
    </submittedName>
</protein>
<evidence type="ECO:0000256" key="2">
    <source>
        <dbReference type="SAM" id="Phobius"/>
    </source>
</evidence>
<dbReference type="OrthoDB" id="6763215at2759"/>
<evidence type="ECO:0000313" key="3">
    <source>
        <dbReference type="EMBL" id="KAF2897319.1"/>
    </source>
</evidence>